<evidence type="ECO:0000313" key="3">
    <source>
        <dbReference type="Proteomes" id="UP000287651"/>
    </source>
</evidence>
<dbReference type="AlphaFoldDB" id="A0A426XNK8"/>
<name>A0A426XNK8_ENSVE</name>
<gene>
    <name evidence="2" type="ORF">B296_00016634</name>
</gene>
<reference evidence="2 3" key="1">
    <citation type="journal article" date="2014" name="Agronomy (Basel)">
        <title>A Draft Genome Sequence for Ensete ventricosum, the Drought-Tolerant Tree Against Hunger.</title>
        <authorList>
            <person name="Harrison J."/>
            <person name="Moore K.A."/>
            <person name="Paszkiewicz K."/>
            <person name="Jones T."/>
            <person name="Grant M."/>
            <person name="Ambacheew D."/>
            <person name="Muzemil S."/>
            <person name="Studholme D.J."/>
        </authorList>
    </citation>
    <scope>NUCLEOTIDE SEQUENCE [LARGE SCALE GENOMIC DNA]</scope>
</reference>
<dbReference type="EMBL" id="AMZH03018931">
    <property type="protein sequence ID" value="RRT41005.1"/>
    <property type="molecule type" value="Genomic_DNA"/>
</dbReference>
<evidence type="ECO:0000313" key="2">
    <source>
        <dbReference type="EMBL" id="RRT41005.1"/>
    </source>
</evidence>
<organism evidence="2 3">
    <name type="scientific">Ensete ventricosum</name>
    <name type="common">Abyssinian banana</name>
    <name type="synonym">Musa ensete</name>
    <dbReference type="NCBI Taxonomy" id="4639"/>
    <lineage>
        <taxon>Eukaryota</taxon>
        <taxon>Viridiplantae</taxon>
        <taxon>Streptophyta</taxon>
        <taxon>Embryophyta</taxon>
        <taxon>Tracheophyta</taxon>
        <taxon>Spermatophyta</taxon>
        <taxon>Magnoliopsida</taxon>
        <taxon>Liliopsida</taxon>
        <taxon>Zingiberales</taxon>
        <taxon>Musaceae</taxon>
        <taxon>Ensete</taxon>
    </lineage>
</organism>
<protein>
    <submittedName>
        <fullName evidence="2">Uncharacterized protein</fullName>
    </submittedName>
</protein>
<sequence>MVDFDRCRSLLSGNNRFRLSTADFRWYQPRKKAEEGEPGHPMLPDPDPSLAGFLALRGDSLRRSWGEENDA</sequence>
<dbReference type="Proteomes" id="UP000287651">
    <property type="component" value="Unassembled WGS sequence"/>
</dbReference>
<comment type="caution">
    <text evidence="2">The sequence shown here is derived from an EMBL/GenBank/DDBJ whole genome shotgun (WGS) entry which is preliminary data.</text>
</comment>
<feature type="region of interest" description="Disordered" evidence="1">
    <location>
        <begin position="29"/>
        <end position="49"/>
    </location>
</feature>
<evidence type="ECO:0000256" key="1">
    <source>
        <dbReference type="SAM" id="MobiDB-lite"/>
    </source>
</evidence>
<proteinExistence type="predicted"/>
<accession>A0A426XNK8</accession>